<keyword evidence="2" id="KW-0812">Transmembrane</keyword>
<evidence type="ECO:0000259" key="3">
    <source>
        <dbReference type="SMART" id="SM00860"/>
    </source>
</evidence>
<evidence type="ECO:0000313" key="4">
    <source>
        <dbReference type="EMBL" id="MFF5294636.1"/>
    </source>
</evidence>
<keyword evidence="5" id="KW-1185">Reference proteome</keyword>
<dbReference type="InterPro" id="IPR027417">
    <property type="entry name" value="P-loop_NTPase"/>
</dbReference>
<accession>A0ABW6WP37</accession>
<dbReference type="InterPro" id="IPR037883">
    <property type="entry name" value="Knr4/Smi1-like_sf"/>
</dbReference>
<reference evidence="4 5" key="1">
    <citation type="submission" date="2024-10" db="EMBL/GenBank/DDBJ databases">
        <title>The Natural Products Discovery Center: Release of the First 8490 Sequenced Strains for Exploring Actinobacteria Biosynthetic Diversity.</title>
        <authorList>
            <person name="Kalkreuter E."/>
            <person name="Kautsar S.A."/>
            <person name="Yang D."/>
            <person name="Bader C.D."/>
            <person name="Teijaro C.N."/>
            <person name="Fluegel L."/>
            <person name="Davis C.M."/>
            <person name="Simpson J.R."/>
            <person name="Lauterbach L."/>
            <person name="Steele A.D."/>
            <person name="Gui C."/>
            <person name="Meng S."/>
            <person name="Li G."/>
            <person name="Viehrig K."/>
            <person name="Ye F."/>
            <person name="Su P."/>
            <person name="Kiefer A.F."/>
            <person name="Nichols A."/>
            <person name="Cepeda A.J."/>
            <person name="Yan W."/>
            <person name="Fan B."/>
            <person name="Jiang Y."/>
            <person name="Adhikari A."/>
            <person name="Zheng C.-J."/>
            <person name="Schuster L."/>
            <person name="Cowan T.M."/>
            <person name="Smanski M.J."/>
            <person name="Chevrette M.G."/>
            <person name="De Carvalho L.P.S."/>
            <person name="Shen B."/>
        </authorList>
    </citation>
    <scope>NUCLEOTIDE SEQUENCE [LARGE SCALE GENOMIC DNA]</scope>
    <source>
        <strain evidence="4 5">NPDC000087</strain>
    </source>
</reference>
<protein>
    <submittedName>
        <fullName evidence="4">SMI1/KNR4 family protein</fullName>
    </submittedName>
</protein>
<dbReference type="SMART" id="SM00860">
    <property type="entry name" value="SMI1_KNR4"/>
    <property type="match status" value="1"/>
</dbReference>
<organism evidence="4 5">
    <name type="scientific">Paractinoplanes globisporus</name>
    <dbReference type="NCBI Taxonomy" id="113565"/>
    <lineage>
        <taxon>Bacteria</taxon>
        <taxon>Bacillati</taxon>
        <taxon>Actinomycetota</taxon>
        <taxon>Actinomycetes</taxon>
        <taxon>Micromonosporales</taxon>
        <taxon>Micromonosporaceae</taxon>
        <taxon>Paractinoplanes</taxon>
    </lineage>
</organism>
<dbReference type="CDD" id="cd03109">
    <property type="entry name" value="DTBS"/>
    <property type="match status" value="1"/>
</dbReference>
<gene>
    <name evidence="4" type="ORF">ACFY35_34785</name>
</gene>
<evidence type="ECO:0000256" key="2">
    <source>
        <dbReference type="SAM" id="Phobius"/>
    </source>
</evidence>
<keyword evidence="2" id="KW-1133">Transmembrane helix</keyword>
<proteinExistence type="predicted"/>
<dbReference type="Proteomes" id="UP001602245">
    <property type="component" value="Unassembled WGS sequence"/>
</dbReference>
<dbReference type="EMBL" id="JBIAZU010000006">
    <property type="protein sequence ID" value="MFF5294636.1"/>
    <property type="molecule type" value="Genomic_DNA"/>
</dbReference>
<comment type="caution">
    <text evidence="4">The sequence shown here is derived from an EMBL/GenBank/DDBJ whole genome shotgun (WGS) entry which is preliminary data.</text>
</comment>
<dbReference type="RefSeq" id="WP_157297132.1">
    <property type="nucleotide sequence ID" value="NZ_JBIAZU010000006.1"/>
</dbReference>
<name>A0ABW6WP37_9ACTN</name>
<keyword evidence="2" id="KW-0472">Membrane</keyword>
<feature type="region of interest" description="Disordered" evidence="1">
    <location>
        <begin position="263"/>
        <end position="285"/>
    </location>
</feature>
<dbReference type="InterPro" id="IPR018958">
    <property type="entry name" value="Knr4/Smi1-like_dom"/>
</dbReference>
<feature type="domain" description="Knr4/Smi1-like" evidence="3">
    <location>
        <begin position="317"/>
        <end position="426"/>
    </location>
</feature>
<dbReference type="Gene3D" id="3.40.50.300">
    <property type="entry name" value="P-loop containing nucleotide triphosphate hydrolases"/>
    <property type="match status" value="1"/>
</dbReference>
<dbReference type="SUPFAM" id="SSF160631">
    <property type="entry name" value="SMI1/KNR4-like"/>
    <property type="match status" value="1"/>
</dbReference>
<evidence type="ECO:0000313" key="5">
    <source>
        <dbReference type="Proteomes" id="UP001602245"/>
    </source>
</evidence>
<feature type="transmembrane region" description="Helical" evidence="2">
    <location>
        <begin position="210"/>
        <end position="232"/>
    </location>
</feature>
<dbReference type="Pfam" id="PF09346">
    <property type="entry name" value="SMI1_KNR4"/>
    <property type="match status" value="1"/>
</dbReference>
<sequence>MERGWPARGAWVIAATSAEVDWRIAARAIAAAAEVTVAAVVVGGELGADEPVRERLAGLVELGEVDQVGLERARDLVVAAIRAYDLVLVGADTGLLVPIGRDGWTPADLAAEVNAPVVVVTGPGPDAVNHTTLALGALAGHGIIASVVTIGEVDEAALPVAPSGRIPAAPGDFGDAGEWLEPMLRATARPAPAAESAPAEPRRTTSGKRIVLALAAVFVVMVVTVCGLAWFGRGPDDVEYRQTITARTVLPPLPRATVPMPTARRRTAADVCPENGGPGGVTKPDAATTARVNAAWARIEKWLRGHAPASAKALRPGASAAAVDDLQRRMSVAFPADLVASLRRHDGVARGRGFSLPPFYTPDTLTEILADWRVNCGVMATENITWADDAWWHRDFVPFAAAGDGGSLVVDQRDGGHGRVGEFFAEDGTTFERWPGSVAELLELTAGSLETGKPFAGHYRPRVDENGALDWEIS</sequence>
<evidence type="ECO:0000256" key="1">
    <source>
        <dbReference type="SAM" id="MobiDB-lite"/>
    </source>
</evidence>
<dbReference type="SUPFAM" id="SSF52540">
    <property type="entry name" value="P-loop containing nucleoside triphosphate hydrolases"/>
    <property type="match status" value="1"/>
</dbReference>